<dbReference type="SUPFAM" id="SSF49764">
    <property type="entry name" value="HSP20-like chaperones"/>
    <property type="match status" value="1"/>
</dbReference>
<dbReference type="InParanoid" id="E4WUJ9"/>
<dbReference type="CDD" id="cd06466">
    <property type="entry name" value="p23_CS_SGT1_like"/>
    <property type="match status" value="1"/>
</dbReference>
<feature type="region of interest" description="Disordered" evidence="1">
    <location>
        <begin position="93"/>
        <end position="125"/>
    </location>
</feature>
<dbReference type="InterPro" id="IPR044563">
    <property type="entry name" value="Sgt1-like"/>
</dbReference>
<keyword evidence="5" id="KW-1185">Reference proteome</keyword>
<dbReference type="InterPro" id="IPR007052">
    <property type="entry name" value="CS_dom"/>
</dbReference>
<dbReference type="InterPro" id="IPR008978">
    <property type="entry name" value="HSP20-like_chaperone"/>
</dbReference>
<dbReference type="GO" id="GO:0051087">
    <property type="term" value="F:protein-folding chaperone binding"/>
    <property type="evidence" value="ECO:0007669"/>
    <property type="project" value="InterPro"/>
</dbReference>
<evidence type="ECO:0000313" key="4">
    <source>
        <dbReference type="EMBL" id="CBY21529.1"/>
    </source>
</evidence>
<dbReference type="FunCoup" id="E4WUJ9">
    <property type="interactions" value="491"/>
</dbReference>
<evidence type="ECO:0000313" key="5">
    <source>
        <dbReference type="Proteomes" id="UP000001307"/>
    </source>
</evidence>
<sequence length="189" mass="21574">MGVKRDWYQSNERVILALLSKSCTEVEVQFESDKVTVTGINKEGNAFTEIIELACEILPAESTYKTMSTKIELRLMKADPGLRWEQLEQQSIQEQKQPVKHNQSKNWDKLAKEAAEQEDKDVETGGGDAALQQMFKKIYANANEDTKRAMMKSFQESNGTVLSTNWNEIGSKKTDIKPPDSMEYKKWDS</sequence>
<reference evidence="4" key="1">
    <citation type="journal article" date="2010" name="Science">
        <title>Plasticity of animal genome architecture unmasked by rapid evolution of a pelagic tunicate.</title>
        <authorList>
            <person name="Denoeud F."/>
            <person name="Henriet S."/>
            <person name="Mungpakdee S."/>
            <person name="Aury J.M."/>
            <person name="Da Silva C."/>
            <person name="Brinkmann H."/>
            <person name="Mikhaleva J."/>
            <person name="Olsen L.C."/>
            <person name="Jubin C."/>
            <person name="Canestro C."/>
            <person name="Bouquet J.M."/>
            <person name="Danks G."/>
            <person name="Poulain J."/>
            <person name="Campsteijn C."/>
            <person name="Adamski M."/>
            <person name="Cross I."/>
            <person name="Yadetie F."/>
            <person name="Muffato M."/>
            <person name="Louis A."/>
            <person name="Butcher S."/>
            <person name="Tsagkogeorga G."/>
            <person name="Konrad A."/>
            <person name="Singh S."/>
            <person name="Jensen M.F."/>
            <person name="Cong E.H."/>
            <person name="Eikeseth-Otteraa H."/>
            <person name="Noel B."/>
            <person name="Anthouard V."/>
            <person name="Porcel B.M."/>
            <person name="Kachouri-Lafond R."/>
            <person name="Nishino A."/>
            <person name="Ugolini M."/>
            <person name="Chourrout P."/>
            <person name="Nishida H."/>
            <person name="Aasland R."/>
            <person name="Huzurbazar S."/>
            <person name="Westhof E."/>
            <person name="Delsuc F."/>
            <person name="Lehrach H."/>
            <person name="Reinhardt R."/>
            <person name="Weissenbach J."/>
            <person name="Roy S.W."/>
            <person name="Artiguenave F."/>
            <person name="Postlethwait J.H."/>
            <person name="Manak J.R."/>
            <person name="Thompson E.M."/>
            <person name="Jaillon O."/>
            <person name="Du Pasquier L."/>
            <person name="Boudinot P."/>
            <person name="Liberles D.A."/>
            <person name="Volff J.N."/>
            <person name="Philippe H."/>
            <person name="Lenhard B."/>
            <person name="Roest Crollius H."/>
            <person name="Wincker P."/>
            <person name="Chourrout D."/>
        </authorList>
    </citation>
    <scope>NUCLEOTIDE SEQUENCE [LARGE SCALE GENOMIC DNA]</scope>
</reference>
<dbReference type="PANTHER" id="PTHR45862">
    <property type="entry name" value="PROTEIN SGT1 HOMOLOG"/>
    <property type="match status" value="1"/>
</dbReference>
<accession>E4WUJ9</accession>
<dbReference type="InterPro" id="IPR007699">
    <property type="entry name" value="SGS_dom"/>
</dbReference>
<feature type="compositionally biased region" description="Basic and acidic residues" evidence="1">
    <location>
        <begin position="170"/>
        <end position="189"/>
    </location>
</feature>
<evidence type="ECO:0000259" key="2">
    <source>
        <dbReference type="PROSITE" id="PS51048"/>
    </source>
</evidence>
<dbReference type="PROSITE" id="PS51203">
    <property type="entry name" value="CS"/>
    <property type="match status" value="1"/>
</dbReference>
<dbReference type="Pfam" id="PF05002">
    <property type="entry name" value="SGS"/>
    <property type="match status" value="1"/>
</dbReference>
<protein>
    <recommendedName>
        <fullName evidence="6">SGS domain-containing protein</fullName>
    </recommendedName>
</protein>
<organism evidence="4">
    <name type="scientific">Oikopleura dioica</name>
    <name type="common">Tunicate</name>
    <dbReference type="NCBI Taxonomy" id="34765"/>
    <lineage>
        <taxon>Eukaryota</taxon>
        <taxon>Metazoa</taxon>
        <taxon>Chordata</taxon>
        <taxon>Tunicata</taxon>
        <taxon>Appendicularia</taxon>
        <taxon>Copelata</taxon>
        <taxon>Oikopleuridae</taxon>
        <taxon>Oikopleura</taxon>
    </lineage>
</organism>
<feature type="compositionally biased region" description="Basic and acidic residues" evidence="1">
    <location>
        <begin position="106"/>
        <end position="117"/>
    </location>
</feature>
<dbReference type="OrthoDB" id="1898560at2759"/>
<feature type="domain" description="SGS" evidence="2">
    <location>
        <begin position="96"/>
        <end position="189"/>
    </location>
</feature>
<dbReference type="AlphaFoldDB" id="E4WUJ9"/>
<evidence type="ECO:0008006" key="6">
    <source>
        <dbReference type="Google" id="ProtNLM"/>
    </source>
</evidence>
<feature type="region of interest" description="Disordered" evidence="1">
    <location>
        <begin position="166"/>
        <end position="189"/>
    </location>
</feature>
<dbReference type="PROSITE" id="PS51048">
    <property type="entry name" value="SGS"/>
    <property type="match status" value="1"/>
</dbReference>
<dbReference type="Gene3D" id="2.60.40.790">
    <property type="match status" value="1"/>
</dbReference>
<dbReference type="Pfam" id="PF04969">
    <property type="entry name" value="CS"/>
    <property type="match status" value="1"/>
</dbReference>
<evidence type="ECO:0000259" key="3">
    <source>
        <dbReference type="PROSITE" id="PS51203"/>
    </source>
</evidence>
<proteinExistence type="predicted"/>
<feature type="domain" description="CS" evidence="3">
    <location>
        <begin position="1"/>
        <end position="88"/>
    </location>
</feature>
<dbReference type="EMBL" id="FN653017">
    <property type="protein sequence ID" value="CBY21529.1"/>
    <property type="molecule type" value="Genomic_DNA"/>
</dbReference>
<dbReference type="Proteomes" id="UP000001307">
    <property type="component" value="Unassembled WGS sequence"/>
</dbReference>
<gene>
    <name evidence="4" type="ORF">GSOID_T00009299001</name>
</gene>
<name>E4WUJ9_OIKDI</name>
<evidence type="ECO:0000256" key="1">
    <source>
        <dbReference type="SAM" id="MobiDB-lite"/>
    </source>
</evidence>